<keyword evidence="1" id="KW-0614">Plasmid</keyword>
<reference evidence="2" key="1">
    <citation type="journal article" date="2022" name="Environ. Microbiol.">
        <title>Functional analysis, diversity, and distribution of carbendazim hydrolases MheI and CbmA, responsible for the initial step in carbendazim degradation.</title>
        <authorList>
            <person name="Zhang M."/>
            <person name="Bai X."/>
            <person name="Li Q."/>
            <person name="Zhang L."/>
            <person name="Zhu Q."/>
            <person name="Gao S."/>
            <person name="Ke Z."/>
            <person name="Jiang M."/>
            <person name="Hu J."/>
            <person name="Qiu J."/>
            <person name="Hong Q."/>
        </authorList>
    </citation>
    <scope>NUCLEOTIDE SEQUENCE [LARGE SCALE GENOMIC DNA]</scope>
    <source>
        <strain evidence="2">djl-6</strain>
    </source>
</reference>
<name>A0AB38RMV4_RHOSG</name>
<dbReference type="AlphaFoldDB" id="A0AB38RMV4"/>
<organism evidence="1 2">
    <name type="scientific">Rhodococcus qingshengii JCM 15477</name>
    <dbReference type="NCBI Taxonomy" id="1303681"/>
    <lineage>
        <taxon>Bacteria</taxon>
        <taxon>Bacillati</taxon>
        <taxon>Actinomycetota</taxon>
        <taxon>Actinomycetes</taxon>
        <taxon>Mycobacteriales</taxon>
        <taxon>Nocardiaceae</taxon>
        <taxon>Rhodococcus</taxon>
        <taxon>Rhodococcus erythropolis group</taxon>
    </lineage>
</organism>
<sequence length="207" mass="23187">MTEVYKGSAPDESSAFKDMIATARGVYRERPDVRARHCSLGIAADRFVPYKLSTAATSVLLPDEELIELINAAMEAQRYRDENYRRTMEESRASRKKSVPSEVVLPTSVGESWARISAWCDASTPGWDTEFAPSTAELCVRYAAATSLTWPEQLVDFYTVHNGTRGMMITPLGPFLSLDEMQTYREAMLQAWSDQPDEDAGEVRSAR</sequence>
<dbReference type="Proteomes" id="UP000831484">
    <property type="component" value="Plasmid pdjl-6-4"/>
</dbReference>
<geneLocation type="plasmid" evidence="1 2">
    <name>pdjl-6-4</name>
</geneLocation>
<proteinExistence type="predicted"/>
<gene>
    <name evidence="1" type="ORF">M0639_31320</name>
</gene>
<keyword evidence="2" id="KW-1185">Reference proteome</keyword>
<evidence type="ECO:0000313" key="2">
    <source>
        <dbReference type="Proteomes" id="UP000831484"/>
    </source>
</evidence>
<dbReference type="RefSeq" id="WP_156525129.1">
    <property type="nucleotide sequence ID" value="NZ_CP096567.1"/>
</dbReference>
<accession>A0AB38RMV4</accession>
<dbReference type="EMBL" id="CP096567">
    <property type="protein sequence ID" value="UPU46703.1"/>
    <property type="molecule type" value="Genomic_DNA"/>
</dbReference>
<protein>
    <submittedName>
        <fullName evidence="1">Uncharacterized protein</fullName>
    </submittedName>
</protein>
<evidence type="ECO:0000313" key="1">
    <source>
        <dbReference type="EMBL" id="UPU46703.1"/>
    </source>
</evidence>